<reference evidence="2 3" key="1">
    <citation type="submission" date="2020-02" db="EMBL/GenBank/DDBJ databases">
        <title>Draft genome sequence of Haematococcus lacustris strain NIES-144.</title>
        <authorList>
            <person name="Morimoto D."/>
            <person name="Nakagawa S."/>
            <person name="Yoshida T."/>
            <person name="Sawayama S."/>
        </authorList>
    </citation>
    <scope>NUCLEOTIDE SEQUENCE [LARGE SCALE GENOMIC DNA]</scope>
    <source>
        <strain evidence="2 3">NIES-144</strain>
    </source>
</reference>
<gene>
    <name evidence="2" type="ORF">HaLaN_17259</name>
</gene>
<dbReference type="PROSITE" id="PS51257">
    <property type="entry name" value="PROKAR_LIPOPROTEIN"/>
    <property type="match status" value="1"/>
</dbReference>
<feature type="chain" id="PRO_5025463686" evidence="1">
    <location>
        <begin position="23"/>
        <end position="156"/>
    </location>
</feature>
<evidence type="ECO:0000313" key="2">
    <source>
        <dbReference type="EMBL" id="GFH20177.1"/>
    </source>
</evidence>
<organism evidence="2 3">
    <name type="scientific">Haematococcus lacustris</name>
    <name type="common">Green alga</name>
    <name type="synonym">Haematococcus pluvialis</name>
    <dbReference type="NCBI Taxonomy" id="44745"/>
    <lineage>
        <taxon>Eukaryota</taxon>
        <taxon>Viridiplantae</taxon>
        <taxon>Chlorophyta</taxon>
        <taxon>core chlorophytes</taxon>
        <taxon>Chlorophyceae</taxon>
        <taxon>CS clade</taxon>
        <taxon>Chlamydomonadales</taxon>
        <taxon>Haematococcaceae</taxon>
        <taxon>Haematococcus</taxon>
    </lineage>
</organism>
<proteinExistence type="predicted"/>
<comment type="caution">
    <text evidence="2">The sequence shown here is derived from an EMBL/GenBank/DDBJ whole genome shotgun (WGS) entry which is preliminary data.</text>
</comment>
<accession>A0A699ZBV1</accession>
<dbReference type="Proteomes" id="UP000485058">
    <property type="component" value="Unassembled WGS sequence"/>
</dbReference>
<feature type="signal peptide" evidence="1">
    <location>
        <begin position="1"/>
        <end position="22"/>
    </location>
</feature>
<dbReference type="AlphaFoldDB" id="A0A699ZBV1"/>
<keyword evidence="3" id="KW-1185">Reference proteome</keyword>
<evidence type="ECO:0000256" key="1">
    <source>
        <dbReference type="SAM" id="SignalP"/>
    </source>
</evidence>
<protein>
    <submittedName>
        <fullName evidence="2">Uncharacterized protein</fullName>
    </submittedName>
</protein>
<dbReference type="EMBL" id="BLLF01001589">
    <property type="protein sequence ID" value="GFH20177.1"/>
    <property type="molecule type" value="Genomic_DNA"/>
</dbReference>
<name>A0A699ZBV1_HAELA</name>
<evidence type="ECO:0000313" key="3">
    <source>
        <dbReference type="Proteomes" id="UP000485058"/>
    </source>
</evidence>
<sequence>MARPQFSASVMLFACLLVAASASSSDMVQFHKRTAGRVLLQQAGTSLPATCPVDTTRTTLNLTSIRTQCVTTAQGFCDSCSCALFAVFQPALTAAGVFQNASALNSTATVEAGTNVITSCITGFLAQFISAGVNVESLVALGNCQYPGPRIRIHHN</sequence>
<keyword evidence="1" id="KW-0732">Signal</keyword>